<protein>
    <submittedName>
        <fullName evidence="1">Uncharacterized protein</fullName>
    </submittedName>
</protein>
<organism evidence="1 2">
    <name type="scientific">Rozella allomycis (strain CSF55)</name>
    <dbReference type="NCBI Taxonomy" id="988480"/>
    <lineage>
        <taxon>Eukaryota</taxon>
        <taxon>Fungi</taxon>
        <taxon>Fungi incertae sedis</taxon>
        <taxon>Cryptomycota</taxon>
        <taxon>Cryptomycota incertae sedis</taxon>
        <taxon>Rozella</taxon>
    </lineage>
</organism>
<name>A0A4P9YSF7_ROZAC</name>
<dbReference type="AlphaFoldDB" id="A0A4P9YSF7"/>
<evidence type="ECO:0000313" key="1">
    <source>
        <dbReference type="EMBL" id="RKP22071.1"/>
    </source>
</evidence>
<dbReference type="Proteomes" id="UP000281549">
    <property type="component" value="Unassembled WGS sequence"/>
</dbReference>
<dbReference type="SUPFAM" id="SSF56024">
    <property type="entry name" value="Phospholipase D/nuclease"/>
    <property type="match status" value="1"/>
</dbReference>
<reference evidence="2" key="1">
    <citation type="journal article" date="2018" name="Nat. Microbiol.">
        <title>Leveraging single-cell genomics to expand the fungal tree of life.</title>
        <authorList>
            <person name="Ahrendt S.R."/>
            <person name="Quandt C.A."/>
            <person name="Ciobanu D."/>
            <person name="Clum A."/>
            <person name="Salamov A."/>
            <person name="Andreopoulos B."/>
            <person name="Cheng J.F."/>
            <person name="Woyke T."/>
            <person name="Pelin A."/>
            <person name="Henrissat B."/>
            <person name="Reynolds N.K."/>
            <person name="Benny G.L."/>
            <person name="Smith M.E."/>
            <person name="James T.Y."/>
            <person name="Grigoriev I.V."/>
        </authorList>
    </citation>
    <scope>NUCLEOTIDE SEQUENCE [LARGE SCALE GENOMIC DNA]</scope>
    <source>
        <strain evidence="2">CSF55</strain>
    </source>
</reference>
<accession>A0A4P9YSF7</accession>
<dbReference type="Gene3D" id="3.30.870.10">
    <property type="entry name" value="Endonuclease Chain A"/>
    <property type="match status" value="1"/>
</dbReference>
<dbReference type="EMBL" id="ML004911">
    <property type="protein sequence ID" value="RKP22071.1"/>
    <property type="molecule type" value="Genomic_DNA"/>
</dbReference>
<proteinExistence type="predicted"/>
<gene>
    <name evidence="1" type="ORF">ROZALSC1DRAFT_26544</name>
</gene>
<sequence length="83" mass="9731">MMNYELGVFICPTLFGPEYSFTYSPEKSSDKCIYFPLPFDVPLTRFTSKDEFWTMDKSHKEPDIFGRAYIIDKPRSDKLADSK</sequence>
<evidence type="ECO:0000313" key="2">
    <source>
        <dbReference type="Proteomes" id="UP000281549"/>
    </source>
</evidence>